<feature type="region of interest" description="Disordered" evidence="1">
    <location>
        <begin position="83"/>
        <end position="128"/>
    </location>
</feature>
<keyword evidence="3" id="KW-1185">Reference proteome</keyword>
<evidence type="ECO:0000313" key="3">
    <source>
        <dbReference type="Proteomes" id="UP001164743"/>
    </source>
</evidence>
<evidence type="ECO:0000256" key="1">
    <source>
        <dbReference type="SAM" id="MobiDB-lite"/>
    </source>
</evidence>
<proteinExistence type="predicted"/>
<dbReference type="Proteomes" id="UP001164743">
    <property type="component" value="Chromosome 7A"/>
</dbReference>
<organism evidence="2 3">
    <name type="scientific">Puccinia triticina</name>
    <dbReference type="NCBI Taxonomy" id="208348"/>
    <lineage>
        <taxon>Eukaryota</taxon>
        <taxon>Fungi</taxon>
        <taxon>Dikarya</taxon>
        <taxon>Basidiomycota</taxon>
        <taxon>Pucciniomycotina</taxon>
        <taxon>Pucciniomycetes</taxon>
        <taxon>Pucciniales</taxon>
        <taxon>Pucciniaceae</taxon>
        <taxon>Puccinia</taxon>
    </lineage>
</organism>
<dbReference type="RefSeq" id="XP_053022146.1">
    <property type="nucleotide sequence ID" value="XM_053170912.1"/>
</dbReference>
<dbReference type="GeneID" id="77811807"/>
<feature type="region of interest" description="Disordered" evidence="1">
    <location>
        <begin position="1"/>
        <end position="20"/>
    </location>
</feature>
<name>A0ABY7CR63_9BASI</name>
<sequence>MIRNHHEDTRSALPALRRESVGKPQKSLAILYAQVSQRYHSQQEASKTEDRNAFQLARLLLVQNSGHLTAISGHRMLSVLLGSSPRSLSPSSCSPSPPTPSPPHSGSTLMGPPPPFSPPQQDLPSLSASGHSNKVLVRICKPLAQLSNQQVPLLSQTILLLIQSWLA</sequence>
<reference evidence="2" key="1">
    <citation type="submission" date="2022-10" db="EMBL/GenBank/DDBJ databases">
        <title>Puccinia triticina Genome sequencing and assembly.</title>
        <authorList>
            <person name="Li C."/>
        </authorList>
    </citation>
    <scope>NUCLEOTIDE SEQUENCE</scope>
    <source>
        <strain evidence="2">Pt15</strain>
    </source>
</reference>
<feature type="compositionally biased region" description="Low complexity" evidence="1">
    <location>
        <begin position="119"/>
        <end position="128"/>
    </location>
</feature>
<protein>
    <submittedName>
        <fullName evidence="2">Uncharacterized protein</fullName>
    </submittedName>
</protein>
<feature type="compositionally biased region" description="Low complexity" evidence="1">
    <location>
        <begin position="83"/>
        <end position="94"/>
    </location>
</feature>
<accession>A0ABY7CR63</accession>
<gene>
    <name evidence="2" type="ORF">PtA15_7A317</name>
</gene>
<evidence type="ECO:0000313" key="2">
    <source>
        <dbReference type="EMBL" id="WAQ86591.1"/>
    </source>
</evidence>
<dbReference type="EMBL" id="CP110427">
    <property type="protein sequence ID" value="WAQ86591.1"/>
    <property type="molecule type" value="Genomic_DNA"/>
</dbReference>